<keyword evidence="2 5" id="KW-0812">Transmembrane</keyword>
<keyword evidence="3 5" id="KW-1133">Transmembrane helix</keyword>
<keyword evidence="8" id="KW-1185">Reference proteome</keyword>
<feature type="transmembrane region" description="Helical" evidence="5">
    <location>
        <begin position="1228"/>
        <end position="1249"/>
    </location>
</feature>
<dbReference type="GO" id="GO:0046873">
    <property type="term" value="F:metal ion transmembrane transporter activity"/>
    <property type="evidence" value="ECO:0007669"/>
    <property type="project" value="InterPro"/>
</dbReference>
<dbReference type="Proteomes" id="UP001152797">
    <property type="component" value="Unassembled WGS sequence"/>
</dbReference>
<comment type="caution">
    <text evidence="6">The sequence shown here is derived from an EMBL/GenBank/DDBJ whole genome shotgun (WGS) entry which is preliminary data.</text>
</comment>
<reference evidence="7 8" key="2">
    <citation type="submission" date="2024-05" db="EMBL/GenBank/DDBJ databases">
        <authorList>
            <person name="Chen Y."/>
            <person name="Shah S."/>
            <person name="Dougan E. K."/>
            <person name="Thang M."/>
            <person name="Chan C."/>
        </authorList>
    </citation>
    <scope>NUCLEOTIDE SEQUENCE [LARGE SCALE GENOMIC DNA]</scope>
</reference>
<protein>
    <submittedName>
        <fullName evidence="7">Multiple epidermal growth factor-like domains protein 11 (Multiple EGF-like domains protein 11)</fullName>
    </submittedName>
</protein>
<dbReference type="EMBL" id="CAMXCT030000172">
    <property type="protein sequence ID" value="CAL4762290.1"/>
    <property type="molecule type" value="Genomic_DNA"/>
</dbReference>
<evidence type="ECO:0000313" key="7">
    <source>
        <dbReference type="EMBL" id="CAL4762290.1"/>
    </source>
</evidence>
<dbReference type="Pfam" id="PF02535">
    <property type="entry name" value="Zip"/>
    <property type="match status" value="1"/>
</dbReference>
<dbReference type="InterPro" id="IPR003689">
    <property type="entry name" value="ZIP"/>
</dbReference>
<organism evidence="6">
    <name type="scientific">Cladocopium goreaui</name>
    <dbReference type="NCBI Taxonomy" id="2562237"/>
    <lineage>
        <taxon>Eukaryota</taxon>
        <taxon>Sar</taxon>
        <taxon>Alveolata</taxon>
        <taxon>Dinophyceae</taxon>
        <taxon>Suessiales</taxon>
        <taxon>Symbiodiniaceae</taxon>
        <taxon>Cladocopium</taxon>
    </lineage>
</organism>
<feature type="transmembrane region" description="Helical" evidence="5">
    <location>
        <begin position="1300"/>
        <end position="1320"/>
    </location>
</feature>
<keyword evidence="4 5" id="KW-0472">Membrane</keyword>
<dbReference type="EMBL" id="CAMXCT010000172">
    <property type="protein sequence ID" value="CAI3974978.1"/>
    <property type="molecule type" value="Genomic_DNA"/>
</dbReference>
<dbReference type="OrthoDB" id="409374at2759"/>
<evidence type="ECO:0000256" key="2">
    <source>
        <dbReference type="ARBA" id="ARBA00022692"/>
    </source>
</evidence>
<feature type="transmembrane region" description="Helical" evidence="5">
    <location>
        <begin position="1072"/>
        <end position="1089"/>
    </location>
</feature>
<evidence type="ECO:0000256" key="3">
    <source>
        <dbReference type="ARBA" id="ARBA00022989"/>
    </source>
</evidence>
<feature type="transmembrane region" description="Helical" evidence="5">
    <location>
        <begin position="1021"/>
        <end position="1039"/>
    </location>
</feature>
<dbReference type="GO" id="GO:0016020">
    <property type="term" value="C:membrane"/>
    <property type="evidence" value="ECO:0007669"/>
    <property type="project" value="UniProtKB-SubCell"/>
</dbReference>
<accession>A0A9P1BM81</accession>
<evidence type="ECO:0000256" key="5">
    <source>
        <dbReference type="SAM" id="Phobius"/>
    </source>
</evidence>
<dbReference type="EMBL" id="CAMXCT020000172">
    <property type="protein sequence ID" value="CAL1128353.1"/>
    <property type="molecule type" value="Genomic_DNA"/>
</dbReference>
<feature type="transmembrane region" description="Helical" evidence="5">
    <location>
        <begin position="1183"/>
        <end position="1208"/>
    </location>
</feature>
<comment type="subcellular location">
    <subcellularLocation>
        <location evidence="1">Membrane</location>
        <topology evidence="1">Multi-pass membrane protein</topology>
    </subcellularLocation>
</comment>
<sequence length="1325" mass="134542">AWTVKAYCNNVPLFEPQGGFCEGDGGKRMLQAICQIVPCSTGADEKCKSCKGIRDRQAEDHCATCNPGYYISGTGCKAYSCDKKGGKSCKTCVAQASRTGDNQCASCNPGWALVGTECKKQHNVISGWSRKGDDKRASVTCPAGMWVKKCWGGWKGDGNLISSDGKTCTAQATGGMRVKAYATCWTTETLPQVSSKNWKTGSITVDCKQGDAIGCTCYSAWRVRNYCYDSRSKKSSADSFDPVDHKCTRWSGGHKVKVYALCSQEKCASFECGAGYEPKPGTTVGSSSDSCCTPVSCPTGSSGEGVPSGCTCNAGFTGSITKSSEAPFFEGSCDAVACPINSHGESVGAGCTCDKGYSGSIKATSADPFFSGTCVKTCSLFTCPKGWAPKGDDVVGSTRKACCEPVACPSGAGGTSVADGCICKKGFSGKISASRSSPYYTGSCSSVDCPANSEGANVPAGCLCEAGYSGTIEATRSAPFYKGECAAVACPANSAGNNVASGCLCVAGFSGAIAKASKDPFYTGSCTAVKCPDHSSGTDLPTGCSCNAGYSGTITATSASPFFSGECKAVACPLHSVGTDLPSGCKCKEGYKGTITATAADPFFMGSCTPVACPEHSTGTNVPGGCECLAGYSGTITGDDENPYYEGSCAAVQCPTGSAGADLPSGCSCKAGFTGSVVATKTSPFFSGGCKAVACPTNSHGTDVPSGCSCDKGYTGAITATTSSPFFSGACQATCSLFTCPVGFKPKPSDTLGNSQALCCEAVACPTNSKGDDVAKGCTCDAGFAGSVTAIAQSPYYQNGCTAVQCPTDSSGTDVPTGCTCDAGFSGSITASSASPFFTGSCQAVACPKDSSGTNVPSGCKCLSGFSGAVLAIQATPFHTSTCAPVACPSHSTGTDVATGCSCDAGYSGSITASSTSPFYTGSCDAVACPKNAKGVDVPSGCTCKDGFIGSVTASTAAPFYTTSCTAVECPAHSTGADVVQGCTCQAGFTGVIAPAALSLPLGALLGLALAPVSAKVTAQWMAFGGGALVFAVATQLFGESLFRLDASTWIHPATGKSPGCDERCKELCVNNILQIAGAMLGATMYLLLNRWLENRSRPQGEARHLSPIGEDAQTGSMELGGLGVASAGVSNFMPAMGTGSMTLSLRRASTLLEEEEEATSMGSAQVALSMWLGMMLDGIPEALMLGFMTNEGSVTFSFLVAIFIANFPEAFSGSSLLRGQKMPVSRILLMWMVLFTLTGLLAMIGSLIMPANVARGSDLAKKRDSATALMEGITGGAMLAMVSTAMLPEAFKGAGDKAGLIFVLGFVLSVWITCVGYCYGGPQG</sequence>
<evidence type="ECO:0000256" key="4">
    <source>
        <dbReference type="ARBA" id="ARBA00023136"/>
    </source>
</evidence>
<reference evidence="6" key="1">
    <citation type="submission" date="2022-10" db="EMBL/GenBank/DDBJ databases">
        <authorList>
            <person name="Chen Y."/>
            <person name="Dougan E. K."/>
            <person name="Chan C."/>
            <person name="Rhodes N."/>
            <person name="Thang M."/>
        </authorList>
    </citation>
    <scope>NUCLEOTIDE SEQUENCE</scope>
</reference>
<gene>
    <name evidence="6" type="ORF">C1SCF055_LOCUS3340</name>
</gene>
<feature type="transmembrane region" description="Helical" evidence="5">
    <location>
        <begin position="1269"/>
        <end position="1288"/>
    </location>
</feature>
<evidence type="ECO:0000313" key="8">
    <source>
        <dbReference type="Proteomes" id="UP001152797"/>
    </source>
</evidence>
<feature type="non-terminal residue" evidence="6">
    <location>
        <position position="1"/>
    </location>
</feature>
<evidence type="ECO:0000313" key="6">
    <source>
        <dbReference type="EMBL" id="CAI3974978.1"/>
    </source>
</evidence>
<feature type="transmembrane region" description="Helical" evidence="5">
    <location>
        <begin position="987"/>
        <end position="1009"/>
    </location>
</feature>
<name>A0A9P1BM81_9DINO</name>
<proteinExistence type="predicted"/>
<evidence type="ECO:0000256" key="1">
    <source>
        <dbReference type="ARBA" id="ARBA00004141"/>
    </source>
</evidence>